<protein>
    <submittedName>
        <fullName evidence="2">Uncharacterized protein</fullName>
    </submittedName>
</protein>
<feature type="compositionally biased region" description="Polar residues" evidence="1">
    <location>
        <begin position="217"/>
        <end position="227"/>
    </location>
</feature>
<sequence>MSSSLIWGKPDDHTSMKYPDQSGGFVEPASFVTSHHWSFAEDVKEGILESTNGYSNHIAPAVHGPEEEQEHHDDFSDGEYGEIEITVKFRGRAGSSVTSRKLKLTSNPNSTLNPSFPTVLKLEQPTDDFPQPHRIYSAQENRSVCIVDQDSGCACSEFSPSILRELLRQTIDPAGLAIDLSFDNQYGCAISDYPSDEVVSQRARKPSTSSGKKRLLSNASDEQQPNKKNPRLAAPIEGAEENDGEDNGERHTCPYFKMYPERHLECGTKDLAQRPKIKSHIIKDHLKKSGIPIPPEIKSQKCEPWDRWCKWIVHDSDKTDRPVPNSTPDFYPILNYIVTAASEIPSDGLTCFSSVILRLFKSVQASPNDWVPFITGLEELERSLNVTTPILSSAAPRRGQPLPKEEDDDDKIAMALETEGPTANCDTDGLVIKLDTSIPSHCSDLSLAQYPTSATSTTADSLAHPPSTYELPQHTSTFQNIPEHGPIVLGDFSDPNTHMFTNPDYEAMSMSAWFNFGGMSEPTHQDATPTLEPDFYEPPPPPPPQPREEIAETPPMDHLPVPPGIGTNSKSLVRAAAPPRVRKRKHGTVRTHRIEGAPLSDSPPSTHTHEVHVSTPTQLEKYEFVGQFSVTDFLEWLRCKFDWHFDGTDGRKLHCRDVREDIAISKPDAIMAHLSSWSTKGVFVQTPEFWLHTSSPRTLGMDKYSMFTPALVEMIQDGGFELDNMSLLLNSRPGSSSYR</sequence>
<proteinExistence type="predicted"/>
<feature type="region of interest" description="Disordered" evidence="1">
    <location>
        <begin position="520"/>
        <end position="551"/>
    </location>
</feature>
<feature type="compositionally biased region" description="Pro residues" evidence="1">
    <location>
        <begin position="536"/>
        <end position="545"/>
    </location>
</feature>
<accession>A0AAV9UD32</accession>
<evidence type="ECO:0000313" key="2">
    <source>
        <dbReference type="EMBL" id="KAK6340022.1"/>
    </source>
</evidence>
<reference evidence="2 3" key="1">
    <citation type="submission" date="2019-10" db="EMBL/GenBank/DDBJ databases">
        <authorList>
            <person name="Palmer J.M."/>
        </authorList>
    </citation>
    <scope>NUCLEOTIDE SEQUENCE [LARGE SCALE GENOMIC DNA]</scope>
    <source>
        <strain evidence="2 3">TWF730</strain>
    </source>
</reference>
<gene>
    <name evidence="2" type="ORF">TWF730_001799</name>
</gene>
<evidence type="ECO:0000313" key="3">
    <source>
        <dbReference type="Proteomes" id="UP001373714"/>
    </source>
</evidence>
<dbReference type="EMBL" id="JAVHNS010000011">
    <property type="protein sequence ID" value="KAK6340022.1"/>
    <property type="molecule type" value="Genomic_DNA"/>
</dbReference>
<name>A0AAV9UD32_9PEZI</name>
<organism evidence="2 3">
    <name type="scientific">Orbilia blumenaviensis</name>
    <dbReference type="NCBI Taxonomy" id="1796055"/>
    <lineage>
        <taxon>Eukaryota</taxon>
        <taxon>Fungi</taxon>
        <taxon>Dikarya</taxon>
        <taxon>Ascomycota</taxon>
        <taxon>Pezizomycotina</taxon>
        <taxon>Orbiliomycetes</taxon>
        <taxon>Orbiliales</taxon>
        <taxon>Orbiliaceae</taxon>
        <taxon>Orbilia</taxon>
    </lineage>
</organism>
<keyword evidence="3" id="KW-1185">Reference proteome</keyword>
<evidence type="ECO:0000256" key="1">
    <source>
        <dbReference type="SAM" id="MobiDB-lite"/>
    </source>
</evidence>
<dbReference type="AlphaFoldDB" id="A0AAV9UD32"/>
<feature type="region of interest" description="Disordered" evidence="1">
    <location>
        <begin position="197"/>
        <end position="249"/>
    </location>
</feature>
<comment type="caution">
    <text evidence="2">The sequence shown here is derived from an EMBL/GenBank/DDBJ whole genome shotgun (WGS) entry which is preliminary data.</text>
</comment>
<dbReference type="Proteomes" id="UP001373714">
    <property type="component" value="Unassembled WGS sequence"/>
</dbReference>